<evidence type="ECO:0000313" key="18">
    <source>
        <dbReference type="Proteomes" id="UP000252023"/>
    </source>
</evidence>
<feature type="binding site" evidence="14">
    <location>
        <position position="179"/>
    </location>
    <ligand>
        <name>substrate</name>
    </ligand>
</feature>
<dbReference type="PROSITE" id="PS00903">
    <property type="entry name" value="CYT_DCMP_DEAMINASES_1"/>
    <property type="match status" value="1"/>
</dbReference>
<protein>
    <recommendedName>
        <fullName evidence="12">Riboflavin biosynthesis protein RibD</fullName>
    </recommendedName>
    <domain>
        <recommendedName>
            <fullName evidence="12">Diaminohydroxyphosphoribosylaminopyrimidine deaminase</fullName>
            <shortName evidence="12">DRAP deaminase</shortName>
            <ecNumber evidence="12">3.5.4.26</ecNumber>
        </recommendedName>
        <alternativeName>
            <fullName evidence="12">Riboflavin-specific deaminase</fullName>
        </alternativeName>
    </domain>
    <domain>
        <recommendedName>
            <fullName evidence="12">5-amino-6-(5-phosphoribosylamino)uracil reductase</fullName>
            <ecNumber evidence="12">1.1.1.193</ecNumber>
        </recommendedName>
        <alternativeName>
            <fullName evidence="12">HTP reductase</fullName>
        </alternativeName>
    </domain>
</protein>
<dbReference type="Pfam" id="PF00383">
    <property type="entry name" value="dCMP_cyt_deam_1"/>
    <property type="match status" value="1"/>
</dbReference>
<feature type="binding site" evidence="14">
    <location>
        <position position="163"/>
    </location>
    <ligand>
        <name>substrate</name>
    </ligand>
</feature>
<keyword evidence="7 12" id="KW-0479">Metal-binding</keyword>
<dbReference type="RefSeq" id="WP_114077504.1">
    <property type="nucleotide sequence ID" value="NZ_CP030918.1"/>
</dbReference>
<keyword evidence="9 12" id="KW-0521">NADP</keyword>
<dbReference type="Gene3D" id="3.40.140.10">
    <property type="entry name" value="Cytidine Deaminase, domain 2"/>
    <property type="match status" value="1"/>
</dbReference>
<comment type="pathway">
    <text evidence="2 12">Cofactor biosynthesis; riboflavin biosynthesis; 5-amino-6-(D-ribitylamino)uracil from GTP: step 2/4.</text>
</comment>
<evidence type="ECO:0000256" key="2">
    <source>
        <dbReference type="ARBA" id="ARBA00004882"/>
    </source>
</evidence>
<evidence type="ECO:0000256" key="10">
    <source>
        <dbReference type="ARBA" id="ARBA00023002"/>
    </source>
</evidence>
<dbReference type="Proteomes" id="UP000252023">
    <property type="component" value="Chromosome"/>
</dbReference>
<dbReference type="InterPro" id="IPR024072">
    <property type="entry name" value="DHFR-like_dom_sf"/>
</dbReference>
<dbReference type="NCBIfam" id="TIGR00326">
    <property type="entry name" value="eubact_ribD"/>
    <property type="match status" value="1"/>
</dbReference>
<evidence type="ECO:0000256" key="9">
    <source>
        <dbReference type="ARBA" id="ARBA00022857"/>
    </source>
</evidence>
<dbReference type="InterPro" id="IPR004794">
    <property type="entry name" value="Eubact_RibD"/>
</dbReference>
<keyword evidence="8 12" id="KW-0862">Zinc</keyword>
<dbReference type="GO" id="GO:0009231">
    <property type="term" value="P:riboflavin biosynthetic process"/>
    <property type="evidence" value="ECO:0007669"/>
    <property type="project" value="UniProtKB-UniPathway"/>
</dbReference>
<dbReference type="UniPathway" id="UPA00275">
    <property type="reaction ID" value="UER00401"/>
</dbReference>
<keyword evidence="6 12" id="KW-0686">Riboflavin biosynthesis</keyword>
<proteinExistence type="inferred from homology"/>
<dbReference type="KEGG" id="pars:DRW48_10715"/>
<name>A0A344PPB3_9RHOB</name>
<evidence type="ECO:0000256" key="1">
    <source>
        <dbReference type="ARBA" id="ARBA00002151"/>
    </source>
</evidence>
<feature type="binding site" evidence="14">
    <location>
        <position position="202"/>
    </location>
    <ligand>
        <name>substrate</name>
    </ligand>
</feature>
<evidence type="ECO:0000256" key="8">
    <source>
        <dbReference type="ARBA" id="ARBA00022833"/>
    </source>
</evidence>
<dbReference type="SUPFAM" id="SSF53927">
    <property type="entry name" value="Cytidine deaminase-like"/>
    <property type="match status" value="1"/>
</dbReference>
<keyword evidence="11" id="KW-0511">Multifunctional enzyme</keyword>
<feature type="binding site" evidence="14">
    <location>
        <position position="217"/>
    </location>
    <ligand>
        <name>NADP(+)</name>
        <dbReference type="ChEBI" id="CHEBI:58349"/>
    </ligand>
</feature>
<dbReference type="InterPro" id="IPR002125">
    <property type="entry name" value="CMP_dCMP_dom"/>
</dbReference>
<dbReference type="GO" id="GO:0008835">
    <property type="term" value="F:diaminohydroxyphosphoribosylaminopyrimidine deaminase activity"/>
    <property type="evidence" value="ECO:0007669"/>
    <property type="project" value="UniProtKB-EC"/>
</dbReference>
<gene>
    <name evidence="17" type="primary">ribD</name>
    <name evidence="17" type="ORF">DRW48_10715</name>
</gene>
<comment type="similarity">
    <text evidence="4 12">In the N-terminal section; belongs to the cytidine and deoxycytidylate deaminase family.</text>
</comment>
<evidence type="ECO:0000259" key="16">
    <source>
        <dbReference type="PROSITE" id="PS51747"/>
    </source>
</evidence>
<feature type="binding site" evidence="14">
    <location>
        <position position="165"/>
    </location>
    <ligand>
        <name>NADP(+)</name>
        <dbReference type="ChEBI" id="CHEBI:58349"/>
    </ligand>
</feature>
<keyword evidence="18" id="KW-1185">Reference proteome</keyword>
<feature type="binding site" evidence="15">
    <location>
        <position position="79"/>
    </location>
    <ligand>
        <name>Zn(2+)</name>
        <dbReference type="ChEBI" id="CHEBI:29105"/>
        <note>catalytic</note>
    </ligand>
</feature>
<feature type="binding site" evidence="14">
    <location>
        <position position="195"/>
    </location>
    <ligand>
        <name>NADP(+)</name>
        <dbReference type="ChEBI" id="CHEBI:58349"/>
    </ligand>
</feature>
<evidence type="ECO:0000256" key="4">
    <source>
        <dbReference type="ARBA" id="ARBA00005259"/>
    </source>
</evidence>
<comment type="pathway">
    <text evidence="3 12">Cofactor biosynthesis; riboflavin biosynthesis; 5-amino-6-(D-ribitylamino)uracil from GTP: step 3/4.</text>
</comment>
<evidence type="ECO:0000256" key="13">
    <source>
        <dbReference type="PIRSR" id="PIRSR006769-1"/>
    </source>
</evidence>
<dbReference type="InterPro" id="IPR016192">
    <property type="entry name" value="APOBEC/CMP_deaminase_Zn-bd"/>
</dbReference>
<dbReference type="PROSITE" id="PS51747">
    <property type="entry name" value="CYT_DCMP_DEAMINASES_2"/>
    <property type="match status" value="1"/>
</dbReference>
<evidence type="ECO:0000256" key="12">
    <source>
        <dbReference type="PIRNR" id="PIRNR006769"/>
    </source>
</evidence>
<organism evidence="17 18">
    <name type="scientific">Paracoccus suum</name>
    <dbReference type="NCBI Taxonomy" id="2259340"/>
    <lineage>
        <taxon>Bacteria</taxon>
        <taxon>Pseudomonadati</taxon>
        <taxon>Pseudomonadota</taxon>
        <taxon>Alphaproteobacteria</taxon>
        <taxon>Rhodobacterales</taxon>
        <taxon>Paracoccaceae</taxon>
        <taxon>Paracoccus</taxon>
    </lineage>
</organism>
<dbReference type="InterPro" id="IPR002734">
    <property type="entry name" value="RibDG_C"/>
</dbReference>
<evidence type="ECO:0000256" key="14">
    <source>
        <dbReference type="PIRSR" id="PIRSR006769-2"/>
    </source>
</evidence>
<dbReference type="SUPFAM" id="SSF53597">
    <property type="entry name" value="Dihydrofolate reductase-like"/>
    <property type="match status" value="1"/>
</dbReference>
<comment type="catalytic activity">
    <reaction evidence="12">
        <text>5-amino-6-(5-phospho-D-ribitylamino)uracil + NADP(+) = 5-amino-6-(5-phospho-D-ribosylamino)uracil + NADPH + H(+)</text>
        <dbReference type="Rhea" id="RHEA:17845"/>
        <dbReference type="ChEBI" id="CHEBI:15378"/>
        <dbReference type="ChEBI" id="CHEBI:57783"/>
        <dbReference type="ChEBI" id="CHEBI:58349"/>
        <dbReference type="ChEBI" id="CHEBI:58421"/>
        <dbReference type="ChEBI" id="CHEBI:58453"/>
        <dbReference type="EC" id="1.1.1.193"/>
    </reaction>
</comment>
<comment type="similarity">
    <text evidence="5 12">In the C-terminal section; belongs to the HTP reductase family.</text>
</comment>
<comment type="function">
    <text evidence="1 12">Converts 2,5-diamino-6-(ribosylamino)-4(3h)-pyrimidinone 5'-phosphate into 5-amino-6-(ribosylamino)-2,4(1h,3h)-pyrimidinedione 5'-phosphate.</text>
</comment>
<feature type="binding site" evidence="15">
    <location>
        <position position="45"/>
    </location>
    <ligand>
        <name>Zn(2+)</name>
        <dbReference type="ChEBI" id="CHEBI:29105"/>
        <note>catalytic</note>
    </ligand>
</feature>
<accession>A0A344PPB3</accession>
<comment type="cofactor">
    <cofactor evidence="12 15">
        <name>Zn(2+)</name>
        <dbReference type="ChEBI" id="CHEBI:29105"/>
    </cofactor>
    <text evidence="12 15">Binds 1 zinc ion.</text>
</comment>
<feature type="binding site" evidence="14">
    <location>
        <position position="149"/>
    </location>
    <ligand>
        <name>NADP(+)</name>
        <dbReference type="ChEBI" id="CHEBI:58349"/>
    </ligand>
</feature>
<keyword evidence="12 17" id="KW-0378">Hydrolase</keyword>
<sequence>MDHALRLAARGLGNVWPNPAVGCVILDAGGLVAGRGWTQPGGRPHAEVRALSQAGERARGGIAFVTLEPCAHHGKTPPCAEALIAAGVAHVVTAMTDPDPRVAGRGHDMLRSAGIRVTEGVRGTEAARLNRGFVRRVTQGLPLVTLKLAASLDGRIATASGQSQWITGPEARRAVHALRLSHDAVLVGGGTARADLPRLDVRGLGTMRQPVRAVLSSGPLPVLPQTGAPFWHLHGAADPTADGAKGVVISTAEGRLDIDAALRALAERGITRVLCEGGGTLAAALIHAGRIDDLVLHSAGMILGGDGAAAIGPMSLDALSGAPRFRLIGTRRLGPDLEQTWTAA</sequence>
<comment type="catalytic activity">
    <reaction evidence="12">
        <text>2,5-diamino-6-hydroxy-4-(5-phosphoribosylamino)-pyrimidine + H2O + H(+) = 5-amino-6-(5-phospho-D-ribosylamino)uracil + NH4(+)</text>
        <dbReference type="Rhea" id="RHEA:21868"/>
        <dbReference type="ChEBI" id="CHEBI:15377"/>
        <dbReference type="ChEBI" id="CHEBI:15378"/>
        <dbReference type="ChEBI" id="CHEBI:28938"/>
        <dbReference type="ChEBI" id="CHEBI:58453"/>
        <dbReference type="ChEBI" id="CHEBI:58614"/>
        <dbReference type="EC" id="3.5.4.26"/>
    </reaction>
</comment>
<feature type="binding site" evidence="15">
    <location>
        <position position="70"/>
    </location>
    <ligand>
        <name>Zn(2+)</name>
        <dbReference type="ChEBI" id="CHEBI:29105"/>
        <note>catalytic</note>
    </ligand>
</feature>
<dbReference type="GO" id="GO:0008270">
    <property type="term" value="F:zinc ion binding"/>
    <property type="evidence" value="ECO:0007669"/>
    <property type="project" value="InterPro"/>
</dbReference>
<dbReference type="InterPro" id="IPR016193">
    <property type="entry name" value="Cytidine_deaminase-like"/>
</dbReference>
<dbReference type="InterPro" id="IPR050765">
    <property type="entry name" value="Riboflavin_Biosynth_HTPR"/>
</dbReference>
<dbReference type="EMBL" id="CP030918">
    <property type="protein sequence ID" value="AXC51218.1"/>
    <property type="molecule type" value="Genomic_DNA"/>
</dbReference>
<feature type="binding site" evidence="14">
    <location>
        <begin position="278"/>
        <end position="284"/>
    </location>
    <ligand>
        <name>NADP(+)</name>
        <dbReference type="ChEBI" id="CHEBI:58349"/>
    </ligand>
</feature>
<dbReference type="PIRSF" id="PIRSF006769">
    <property type="entry name" value="RibD"/>
    <property type="match status" value="1"/>
</dbReference>
<feature type="binding site" evidence="14">
    <location>
        <position position="199"/>
    </location>
    <ligand>
        <name>NADP(+)</name>
        <dbReference type="ChEBI" id="CHEBI:58349"/>
    </ligand>
</feature>
<evidence type="ECO:0000256" key="3">
    <source>
        <dbReference type="ARBA" id="ARBA00004910"/>
    </source>
</evidence>
<evidence type="ECO:0000256" key="11">
    <source>
        <dbReference type="ARBA" id="ARBA00023268"/>
    </source>
</evidence>
<dbReference type="AlphaFoldDB" id="A0A344PPB3"/>
<feature type="active site" description="Proton donor" evidence="13">
    <location>
        <position position="47"/>
    </location>
</feature>
<dbReference type="Pfam" id="PF01872">
    <property type="entry name" value="RibD_C"/>
    <property type="match status" value="1"/>
</dbReference>
<dbReference type="EC" id="3.5.4.26" evidence="12"/>
<evidence type="ECO:0000256" key="5">
    <source>
        <dbReference type="ARBA" id="ARBA00007417"/>
    </source>
</evidence>
<dbReference type="PANTHER" id="PTHR38011">
    <property type="entry name" value="DIHYDROFOLATE REDUCTASE FAMILY PROTEIN (AFU_ORTHOLOGUE AFUA_8G06820)"/>
    <property type="match status" value="1"/>
</dbReference>
<evidence type="ECO:0000256" key="6">
    <source>
        <dbReference type="ARBA" id="ARBA00022619"/>
    </source>
</evidence>
<dbReference type="PANTHER" id="PTHR38011:SF7">
    <property type="entry name" value="2,5-DIAMINO-6-RIBOSYLAMINO-4(3H)-PYRIMIDINONE 5'-PHOSPHATE REDUCTASE"/>
    <property type="match status" value="1"/>
</dbReference>
<evidence type="ECO:0000313" key="17">
    <source>
        <dbReference type="EMBL" id="AXC51218.1"/>
    </source>
</evidence>
<evidence type="ECO:0000256" key="7">
    <source>
        <dbReference type="ARBA" id="ARBA00022723"/>
    </source>
</evidence>
<dbReference type="Gene3D" id="3.40.430.10">
    <property type="entry name" value="Dihydrofolate Reductase, subunit A"/>
    <property type="match status" value="1"/>
</dbReference>
<reference evidence="18" key="1">
    <citation type="submission" date="2018-07" db="EMBL/GenBank/DDBJ databases">
        <title>Genome sequencing of Paracoccus sp. SC2-6.</title>
        <authorList>
            <person name="Heo J."/>
            <person name="Kim S.-J."/>
            <person name="Kwon S.-W."/>
        </authorList>
    </citation>
    <scope>NUCLEOTIDE SEQUENCE [LARGE SCALE GENOMIC DNA]</scope>
    <source>
        <strain evidence="18">SC2-6</strain>
    </source>
</reference>
<evidence type="ECO:0000256" key="15">
    <source>
        <dbReference type="PIRSR" id="PIRSR006769-3"/>
    </source>
</evidence>
<dbReference type="CDD" id="cd01284">
    <property type="entry name" value="Riboflavin_deaminase-reductase"/>
    <property type="match status" value="1"/>
</dbReference>
<feature type="binding site" evidence="14">
    <location>
        <position position="191"/>
    </location>
    <ligand>
        <name>NADP(+)</name>
        <dbReference type="ChEBI" id="CHEBI:58349"/>
    </ligand>
</feature>
<dbReference type="EC" id="1.1.1.193" evidence="12"/>
<dbReference type="GO" id="GO:0008703">
    <property type="term" value="F:5-amino-6-(5-phosphoribosylamino)uracil reductase activity"/>
    <property type="evidence" value="ECO:0007669"/>
    <property type="project" value="UniProtKB-EC"/>
</dbReference>
<feature type="binding site" evidence="14">
    <location>
        <position position="276"/>
    </location>
    <ligand>
        <name>substrate</name>
    </ligand>
</feature>
<feature type="domain" description="CMP/dCMP-type deaminase" evidence="16">
    <location>
        <begin position="1"/>
        <end position="118"/>
    </location>
</feature>
<dbReference type="OrthoDB" id="9800865at2"/>
<keyword evidence="10 12" id="KW-0560">Oxidoreductase</keyword>